<keyword evidence="15" id="KW-1185">Reference proteome</keyword>
<dbReference type="Pfam" id="PF00704">
    <property type="entry name" value="Glyco_hydro_18"/>
    <property type="match status" value="1"/>
</dbReference>
<evidence type="ECO:0000256" key="1">
    <source>
        <dbReference type="ARBA" id="ARBA00000822"/>
    </source>
</evidence>
<name>A0A9P5Y1C5_9AGAR</name>
<evidence type="ECO:0000256" key="4">
    <source>
        <dbReference type="ARBA" id="ARBA00022801"/>
    </source>
</evidence>
<evidence type="ECO:0000313" key="14">
    <source>
        <dbReference type="EMBL" id="KAF9459440.1"/>
    </source>
</evidence>
<evidence type="ECO:0000256" key="11">
    <source>
        <dbReference type="SAM" id="MobiDB-lite"/>
    </source>
</evidence>
<dbReference type="GO" id="GO:0006032">
    <property type="term" value="P:chitin catabolic process"/>
    <property type="evidence" value="ECO:0007669"/>
    <property type="project" value="UniProtKB-KW"/>
</dbReference>
<dbReference type="PANTHER" id="PTHR45708">
    <property type="entry name" value="ENDOCHITINASE"/>
    <property type="match status" value="1"/>
</dbReference>
<keyword evidence="3" id="KW-0147">Chitin-binding</keyword>
<dbReference type="GO" id="GO:0008061">
    <property type="term" value="F:chitin binding"/>
    <property type="evidence" value="ECO:0007669"/>
    <property type="project" value="UniProtKB-KW"/>
</dbReference>
<dbReference type="SUPFAM" id="SSF51445">
    <property type="entry name" value="(Trans)glycosidases"/>
    <property type="match status" value="1"/>
</dbReference>
<evidence type="ECO:0000256" key="7">
    <source>
        <dbReference type="ARBA" id="ARBA00023295"/>
    </source>
</evidence>
<dbReference type="PROSITE" id="PS01095">
    <property type="entry name" value="GH18_1"/>
    <property type="match status" value="1"/>
</dbReference>
<feature type="domain" description="GH18" evidence="13">
    <location>
        <begin position="31"/>
        <end position="321"/>
    </location>
</feature>
<dbReference type="GO" id="GO:0000272">
    <property type="term" value="P:polysaccharide catabolic process"/>
    <property type="evidence" value="ECO:0007669"/>
    <property type="project" value="UniProtKB-KW"/>
</dbReference>
<keyword evidence="8" id="KW-0624">Polysaccharide degradation</keyword>
<feature type="signal peptide" evidence="12">
    <location>
        <begin position="1"/>
        <end position="24"/>
    </location>
</feature>
<dbReference type="AlphaFoldDB" id="A0A9P5Y1C5"/>
<keyword evidence="6" id="KW-0119">Carbohydrate metabolism</keyword>
<comment type="similarity">
    <text evidence="10">Belongs to the glycosyl hydrolase 18 family.</text>
</comment>
<evidence type="ECO:0000256" key="2">
    <source>
        <dbReference type="ARBA" id="ARBA00012729"/>
    </source>
</evidence>
<dbReference type="Proteomes" id="UP000807353">
    <property type="component" value="Unassembled WGS sequence"/>
</dbReference>
<dbReference type="InterPro" id="IPR050542">
    <property type="entry name" value="Glycosyl_Hydrlase18_Chitinase"/>
</dbReference>
<dbReference type="PANTHER" id="PTHR45708:SF49">
    <property type="entry name" value="ENDOCHITINASE"/>
    <property type="match status" value="1"/>
</dbReference>
<dbReference type="GO" id="GO:0005576">
    <property type="term" value="C:extracellular region"/>
    <property type="evidence" value="ECO:0007669"/>
    <property type="project" value="TreeGrafter"/>
</dbReference>
<evidence type="ECO:0000256" key="5">
    <source>
        <dbReference type="ARBA" id="ARBA00023024"/>
    </source>
</evidence>
<feature type="region of interest" description="Disordered" evidence="11">
    <location>
        <begin position="316"/>
        <end position="402"/>
    </location>
</feature>
<comment type="caution">
    <text evidence="14">The sequence shown here is derived from an EMBL/GenBank/DDBJ whole genome shotgun (WGS) entry which is preliminary data.</text>
</comment>
<dbReference type="PROSITE" id="PS51910">
    <property type="entry name" value="GH18_2"/>
    <property type="match status" value="1"/>
</dbReference>
<reference evidence="14" key="1">
    <citation type="submission" date="2020-11" db="EMBL/GenBank/DDBJ databases">
        <authorList>
            <consortium name="DOE Joint Genome Institute"/>
            <person name="Ahrendt S."/>
            <person name="Riley R."/>
            <person name="Andreopoulos W."/>
            <person name="Labutti K."/>
            <person name="Pangilinan J."/>
            <person name="Ruiz-Duenas F.J."/>
            <person name="Barrasa J.M."/>
            <person name="Sanchez-Garcia M."/>
            <person name="Camarero S."/>
            <person name="Miyauchi S."/>
            <person name="Serrano A."/>
            <person name="Linde D."/>
            <person name="Babiker R."/>
            <person name="Drula E."/>
            <person name="Ayuso-Fernandez I."/>
            <person name="Pacheco R."/>
            <person name="Padilla G."/>
            <person name="Ferreira P."/>
            <person name="Barriuso J."/>
            <person name="Kellner H."/>
            <person name="Castanera R."/>
            <person name="Alfaro M."/>
            <person name="Ramirez L."/>
            <person name="Pisabarro A.G."/>
            <person name="Kuo A."/>
            <person name="Tritt A."/>
            <person name="Lipzen A."/>
            <person name="He G."/>
            <person name="Yan M."/>
            <person name="Ng V."/>
            <person name="Cullen D."/>
            <person name="Martin F."/>
            <person name="Rosso M.-N."/>
            <person name="Henrissat B."/>
            <person name="Hibbett D."/>
            <person name="Martinez A.T."/>
            <person name="Grigoriev I.V."/>
        </authorList>
    </citation>
    <scope>NUCLEOTIDE SEQUENCE</scope>
    <source>
        <strain evidence="14">CBS 247.69</strain>
    </source>
</reference>
<protein>
    <recommendedName>
        <fullName evidence="2">chitinase</fullName>
        <ecNumber evidence="2">3.2.1.14</ecNumber>
    </recommendedName>
</protein>
<dbReference type="InterPro" id="IPR045321">
    <property type="entry name" value="Cts1-like"/>
</dbReference>
<dbReference type="EMBL" id="MU150316">
    <property type="protein sequence ID" value="KAF9459440.1"/>
    <property type="molecule type" value="Genomic_DNA"/>
</dbReference>
<evidence type="ECO:0000313" key="15">
    <source>
        <dbReference type="Proteomes" id="UP000807353"/>
    </source>
</evidence>
<evidence type="ECO:0000256" key="8">
    <source>
        <dbReference type="ARBA" id="ARBA00023326"/>
    </source>
</evidence>
<proteinExistence type="inferred from homology"/>
<feature type="chain" id="PRO_5040513983" description="chitinase" evidence="12">
    <location>
        <begin position="25"/>
        <end position="402"/>
    </location>
</feature>
<evidence type="ECO:0000256" key="3">
    <source>
        <dbReference type="ARBA" id="ARBA00022669"/>
    </source>
</evidence>
<evidence type="ECO:0000256" key="10">
    <source>
        <dbReference type="RuleBase" id="RU004453"/>
    </source>
</evidence>
<dbReference type="CDD" id="cd02877">
    <property type="entry name" value="GH18_hevamine_XipI_class_III"/>
    <property type="match status" value="1"/>
</dbReference>
<evidence type="ECO:0000256" key="9">
    <source>
        <dbReference type="RuleBase" id="RU000489"/>
    </source>
</evidence>
<dbReference type="GO" id="GO:0008843">
    <property type="term" value="F:endochitinase activity"/>
    <property type="evidence" value="ECO:0007669"/>
    <property type="project" value="UniProtKB-EC"/>
</dbReference>
<dbReference type="EC" id="3.2.1.14" evidence="2"/>
<keyword evidence="5" id="KW-0146">Chitin degradation</keyword>
<sequence>MFSLAALLFPCLLVTIACIDVVLAFSNDRSDNLAVYWGQDAAGHQQRLSFYCEDDTIDAIPMAFLYIFHGKGGQPVLELSNICNHGTSKSFPGTDLLDCSFLAADIRQCQAKGKIVTLSLGGATSSVGFSSESQATEFATTIWNMFLGGKSSMRPFGSAVLDGIDLDIESGSASFYGAFVNKIRSLAKGAKKRYYVTAAPQCPFPDAKLGAALNSAFFDAVYVQFYNNYCETSVPSEFNFDTWDNWAKTKSPNRDIKVYLGGPGSAKAAGNGYVDANTLAKVAKDAQQRYSSFGGVMLWDADVAYTNNRYDRAIKTALTGGSPRPRPQGPSPNPDPRPDDPPTPTQKSPSTPAIIEDPIESDKDPRATARVKRPTFGSRAEASGIVDDNQAGIKKPLRFFRF</sequence>
<dbReference type="InterPro" id="IPR001579">
    <property type="entry name" value="Glyco_hydro_18_chit_AS"/>
</dbReference>
<evidence type="ECO:0000256" key="12">
    <source>
        <dbReference type="SAM" id="SignalP"/>
    </source>
</evidence>
<comment type="catalytic activity">
    <reaction evidence="1">
        <text>Random endo-hydrolysis of N-acetyl-beta-D-glucosaminide (1-&gt;4)-beta-linkages in chitin and chitodextrins.</text>
        <dbReference type="EC" id="3.2.1.14"/>
    </reaction>
</comment>
<keyword evidence="12" id="KW-0732">Signal</keyword>
<dbReference type="InterPro" id="IPR001223">
    <property type="entry name" value="Glyco_hydro18_cat"/>
</dbReference>
<keyword evidence="7 9" id="KW-0326">Glycosidase</keyword>
<evidence type="ECO:0000259" key="13">
    <source>
        <dbReference type="PROSITE" id="PS51910"/>
    </source>
</evidence>
<gene>
    <name evidence="14" type="ORF">BDZ94DRAFT_1312363</name>
</gene>
<evidence type="ECO:0000256" key="6">
    <source>
        <dbReference type="ARBA" id="ARBA00023277"/>
    </source>
</evidence>
<feature type="compositionally biased region" description="Pro residues" evidence="11">
    <location>
        <begin position="324"/>
        <end position="335"/>
    </location>
</feature>
<dbReference type="Gene3D" id="3.20.20.80">
    <property type="entry name" value="Glycosidases"/>
    <property type="match status" value="1"/>
</dbReference>
<organism evidence="14 15">
    <name type="scientific">Collybia nuda</name>
    <dbReference type="NCBI Taxonomy" id="64659"/>
    <lineage>
        <taxon>Eukaryota</taxon>
        <taxon>Fungi</taxon>
        <taxon>Dikarya</taxon>
        <taxon>Basidiomycota</taxon>
        <taxon>Agaricomycotina</taxon>
        <taxon>Agaricomycetes</taxon>
        <taxon>Agaricomycetidae</taxon>
        <taxon>Agaricales</taxon>
        <taxon>Tricholomatineae</taxon>
        <taxon>Clitocybaceae</taxon>
        <taxon>Collybia</taxon>
    </lineage>
</organism>
<dbReference type="OrthoDB" id="6020543at2759"/>
<dbReference type="InterPro" id="IPR017853">
    <property type="entry name" value="GH"/>
</dbReference>
<accession>A0A9P5Y1C5</accession>
<keyword evidence="4 9" id="KW-0378">Hydrolase</keyword>